<comment type="caution">
    <text evidence="7">The sequence shown here is derived from an EMBL/GenBank/DDBJ whole genome shotgun (WGS) entry which is preliminary data.</text>
</comment>
<reference evidence="8" key="1">
    <citation type="submission" date="2017-02" db="EMBL/GenBank/DDBJ databases">
        <authorList>
            <person name="Tafer H."/>
            <person name="Lopandic K."/>
        </authorList>
    </citation>
    <scope>NUCLEOTIDE SEQUENCE [LARGE SCALE GENOMIC DNA]</scope>
    <source>
        <strain evidence="8">CBS 366.77</strain>
    </source>
</reference>
<organism evidence="7 8">
    <name type="scientific">Aspergillus sclerotialis</name>
    <dbReference type="NCBI Taxonomy" id="2070753"/>
    <lineage>
        <taxon>Eukaryota</taxon>
        <taxon>Fungi</taxon>
        <taxon>Dikarya</taxon>
        <taxon>Ascomycota</taxon>
        <taxon>Pezizomycotina</taxon>
        <taxon>Eurotiomycetes</taxon>
        <taxon>Eurotiomycetidae</taxon>
        <taxon>Eurotiales</taxon>
        <taxon>Aspergillaceae</taxon>
        <taxon>Aspergillus</taxon>
        <taxon>Aspergillus subgen. Polypaecilum</taxon>
    </lineage>
</organism>
<evidence type="ECO:0000313" key="8">
    <source>
        <dbReference type="Proteomes" id="UP000266188"/>
    </source>
</evidence>
<evidence type="ECO:0000313" key="7">
    <source>
        <dbReference type="EMBL" id="RJE26883.1"/>
    </source>
</evidence>
<feature type="domain" description="FAD-binding" evidence="6">
    <location>
        <begin position="329"/>
        <end position="390"/>
    </location>
</feature>
<keyword evidence="4" id="KW-0560">Oxidoreductase</keyword>
<sequence length="426" mass="47040">MGIFTRICNAAKASGSSTPSELVPTATVLIVGAGSTGLALAQGLRKAGIPCVVVEKQSGLDSHSRDWNMGLHWGASALRSLMTEDMWARIQTVQVDPSQPTAPKDALNFMNGQSGETMAVIPVQNFYRLRRRKLRGLLSEGLDIRYGKNLRAIKYSSDGKRVKATFQDGSTMSARLIVGTDGARSTLRQLVLGPKSGAIRRLPFSATFVQARFKPDQARYLRKFHPLYIAGINPAGFFSFFGMHDAPDPDHPEQWTFFFYISWPSSLEEQDETASWSNAERLKQVKEFAKSFTDPFRSAFEWLEDDHPVWYMGLTDFDPGADGHRWDSHGGRVTVAGDAAHAMTYQRGQGLNHSVTDAAKLTEAVKMFVSEKKSQQAAIAAYEEEMITRAGGEVRLSTVNTEMLHNWAKVLQSPVLTSGMKPPSDS</sequence>
<keyword evidence="2" id="KW-0285">Flavoprotein</keyword>
<dbReference type="STRING" id="2070753.A0A3A2ZX15"/>
<evidence type="ECO:0000256" key="1">
    <source>
        <dbReference type="ARBA" id="ARBA00001974"/>
    </source>
</evidence>
<keyword evidence="3" id="KW-0274">FAD</keyword>
<dbReference type="SUPFAM" id="SSF51905">
    <property type="entry name" value="FAD/NAD(P)-binding domain"/>
    <property type="match status" value="1"/>
</dbReference>
<dbReference type="GO" id="GO:0071949">
    <property type="term" value="F:FAD binding"/>
    <property type="evidence" value="ECO:0007669"/>
    <property type="project" value="InterPro"/>
</dbReference>
<name>A0A3A2ZX15_9EURO</name>
<dbReference type="AlphaFoldDB" id="A0A3A2ZX15"/>
<comment type="cofactor">
    <cofactor evidence="1">
        <name>FAD</name>
        <dbReference type="ChEBI" id="CHEBI:57692"/>
    </cofactor>
</comment>
<dbReference type="PANTHER" id="PTHR47178:SF3">
    <property type="entry name" value="FAD-BINDING DOMAIN-CONTAINING PROTEIN"/>
    <property type="match status" value="1"/>
</dbReference>
<evidence type="ECO:0000256" key="2">
    <source>
        <dbReference type="ARBA" id="ARBA00022630"/>
    </source>
</evidence>
<dbReference type="GO" id="GO:0004497">
    <property type="term" value="F:monooxygenase activity"/>
    <property type="evidence" value="ECO:0007669"/>
    <property type="project" value="UniProtKB-KW"/>
</dbReference>
<evidence type="ECO:0000256" key="4">
    <source>
        <dbReference type="ARBA" id="ARBA00023002"/>
    </source>
</evidence>
<dbReference type="InterPro" id="IPR002938">
    <property type="entry name" value="FAD-bd"/>
</dbReference>
<dbReference type="PRINTS" id="PR00420">
    <property type="entry name" value="RNGMNOXGNASE"/>
</dbReference>
<proteinExistence type="predicted"/>
<keyword evidence="8" id="KW-1185">Reference proteome</keyword>
<evidence type="ECO:0000256" key="5">
    <source>
        <dbReference type="ARBA" id="ARBA00023033"/>
    </source>
</evidence>
<dbReference type="OrthoDB" id="47494at2759"/>
<dbReference type="Proteomes" id="UP000266188">
    <property type="component" value="Unassembled WGS sequence"/>
</dbReference>
<accession>A0A3A2ZX15</accession>
<dbReference type="Pfam" id="PF01494">
    <property type="entry name" value="FAD_binding_3"/>
    <property type="match status" value="2"/>
</dbReference>
<evidence type="ECO:0000256" key="3">
    <source>
        <dbReference type="ARBA" id="ARBA00022827"/>
    </source>
</evidence>
<keyword evidence="5" id="KW-0503">Monooxygenase</keyword>
<feature type="domain" description="FAD-binding" evidence="6">
    <location>
        <begin position="26"/>
        <end position="197"/>
    </location>
</feature>
<dbReference type="EMBL" id="MVGC01000013">
    <property type="protein sequence ID" value="RJE26883.1"/>
    <property type="molecule type" value="Genomic_DNA"/>
</dbReference>
<protein>
    <submittedName>
        <fullName evidence="7">FAD binding domain protein</fullName>
    </submittedName>
</protein>
<dbReference type="InterPro" id="IPR036188">
    <property type="entry name" value="FAD/NAD-bd_sf"/>
</dbReference>
<evidence type="ECO:0000259" key="6">
    <source>
        <dbReference type="Pfam" id="PF01494"/>
    </source>
</evidence>
<dbReference type="Gene3D" id="3.50.50.60">
    <property type="entry name" value="FAD/NAD(P)-binding domain"/>
    <property type="match status" value="1"/>
</dbReference>
<gene>
    <name evidence="7" type="ORF">PHISCL_00795</name>
</gene>
<dbReference type="PANTHER" id="PTHR47178">
    <property type="entry name" value="MONOOXYGENASE, FAD-BINDING"/>
    <property type="match status" value="1"/>
</dbReference>